<feature type="active site" evidence="6">
    <location>
        <position position="163"/>
    </location>
</feature>
<evidence type="ECO:0000256" key="8">
    <source>
        <dbReference type="PIRSR" id="PIRSR601382-3"/>
    </source>
</evidence>
<dbReference type="GO" id="GO:0005975">
    <property type="term" value="P:carbohydrate metabolic process"/>
    <property type="evidence" value="ECO:0007669"/>
    <property type="project" value="InterPro"/>
</dbReference>
<dbReference type="GO" id="GO:0005783">
    <property type="term" value="C:endoplasmic reticulum"/>
    <property type="evidence" value="ECO:0007669"/>
    <property type="project" value="TreeGrafter"/>
</dbReference>
<dbReference type="InterPro" id="IPR012341">
    <property type="entry name" value="6hp_glycosidase-like_sf"/>
</dbReference>
<dbReference type="Proteomes" id="UP000708148">
    <property type="component" value="Unassembled WGS sequence"/>
</dbReference>
<comment type="similarity">
    <text evidence="3 9">Belongs to the glycosyl hydrolase 47 family.</text>
</comment>
<protein>
    <recommendedName>
        <fullName evidence="9">alpha-1,2-Mannosidase</fullName>
        <ecNumber evidence="9">3.2.1.-</ecNumber>
    </recommendedName>
</protein>
<dbReference type="InterPro" id="IPR050749">
    <property type="entry name" value="Glycosyl_Hydrolase_47"/>
</dbReference>
<feature type="active site" evidence="6">
    <location>
        <position position="309"/>
    </location>
</feature>
<evidence type="ECO:0000256" key="1">
    <source>
        <dbReference type="ARBA" id="ARBA00001913"/>
    </source>
</evidence>
<dbReference type="GO" id="GO:0005509">
    <property type="term" value="F:calcium ion binding"/>
    <property type="evidence" value="ECO:0007669"/>
    <property type="project" value="InterPro"/>
</dbReference>
<keyword evidence="7" id="KW-0106">Calcium</keyword>
<dbReference type="EC" id="3.2.1.-" evidence="9"/>
<dbReference type="PANTHER" id="PTHR11742">
    <property type="entry name" value="MANNOSYL-OLIGOSACCHARIDE ALPHA-1,2-MANNOSIDASE-RELATED"/>
    <property type="match status" value="1"/>
</dbReference>
<dbReference type="InterPro" id="IPR036026">
    <property type="entry name" value="Seven-hairpin_glycosidases"/>
</dbReference>
<reference evidence="10" key="1">
    <citation type="submission" date="2020-12" db="EMBL/GenBank/DDBJ databases">
        <authorList>
            <person name="Iha C."/>
        </authorList>
    </citation>
    <scope>NUCLEOTIDE SEQUENCE</scope>
</reference>
<evidence type="ECO:0000256" key="4">
    <source>
        <dbReference type="ARBA" id="ARBA00022801"/>
    </source>
</evidence>
<evidence type="ECO:0000256" key="2">
    <source>
        <dbReference type="ARBA" id="ARBA00004922"/>
    </source>
</evidence>
<keyword evidence="5 8" id="KW-1015">Disulfide bond</keyword>
<evidence type="ECO:0000313" key="10">
    <source>
        <dbReference type="EMBL" id="CAD7697437.1"/>
    </source>
</evidence>
<feature type="disulfide bond" evidence="8">
    <location>
        <begin position="235"/>
        <end position="267"/>
    </location>
</feature>
<comment type="caution">
    <text evidence="10">The sequence shown here is derived from an EMBL/GenBank/DDBJ whole genome shotgun (WGS) entry which is preliminary data.</text>
</comment>
<dbReference type="Gene3D" id="1.50.10.10">
    <property type="match status" value="1"/>
</dbReference>
<keyword evidence="7" id="KW-0479">Metal-binding</keyword>
<gene>
    <name evidence="10" type="ORF">OSTQU699_LOCUS2798</name>
</gene>
<dbReference type="Pfam" id="PF01532">
    <property type="entry name" value="Glyco_hydro_47"/>
    <property type="match status" value="1"/>
</dbReference>
<proteinExistence type="inferred from homology"/>
<accession>A0A8S1IT81</accession>
<comment type="cofactor">
    <cofactor evidence="1 7">
        <name>Ca(2+)</name>
        <dbReference type="ChEBI" id="CHEBI:29108"/>
    </cofactor>
</comment>
<evidence type="ECO:0000313" key="11">
    <source>
        <dbReference type="Proteomes" id="UP000708148"/>
    </source>
</evidence>
<keyword evidence="9" id="KW-0326">Glycosidase</keyword>
<dbReference type="InterPro" id="IPR001382">
    <property type="entry name" value="Glyco_hydro_47"/>
</dbReference>
<evidence type="ECO:0000256" key="9">
    <source>
        <dbReference type="RuleBase" id="RU361193"/>
    </source>
</evidence>
<dbReference type="EMBL" id="CAJHUC010000659">
    <property type="protein sequence ID" value="CAD7697437.1"/>
    <property type="molecule type" value="Genomic_DNA"/>
</dbReference>
<dbReference type="OrthoDB" id="8118055at2759"/>
<name>A0A8S1IT81_9CHLO</name>
<evidence type="ECO:0000256" key="6">
    <source>
        <dbReference type="PIRSR" id="PIRSR601382-1"/>
    </source>
</evidence>
<feature type="active site" description="Proton donor" evidence="6">
    <location>
        <position position="281"/>
    </location>
</feature>
<feature type="binding site" evidence="7">
    <location>
        <position position="395"/>
    </location>
    <ligand>
        <name>Ca(2+)</name>
        <dbReference type="ChEBI" id="CHEBI:29108"/>
    </ligand>
</feature>
<dbReference type="PRINTS" id="PR00747">
    <property type="entry name" value="GLYHDRLASE47"/>
</dbReference>
<comment type="pathway">
    <text evidence="2">Protein modification; protein glycosylation.</text>
</comment>
<dbReference type="AlphaFoldDB" id="A0A8S1IT81"/>
<keyword evidence="11" id="KW-1185">Reference proteome</keyword>
<dbReference type="GO" id="GO:0004571">
    <property type="term" value="F:mannosyl-oligosaccharide 1,2-alpha-mannosidase activity"/>
    <property type="evidence" value="ECO:0007669"/>
    <property type="project" value="InterPro"/>
</dbReference>
<evidence type="ECO:0000256" key="3">
    <source>
        <dbReference type="ARBA" id="ARBA00007658"/>
    </source>
</evidence>
<dbReference type="SUPFAM" id="SSF48225">
    <property type="entry name" value="Seven-hairpin glycosidases"/>
    <property type="match status" value="1"/>
</dbReference>
<evidence type="ECO:0000256" key="5">
    <source>
        <dbReference type="ARBA" id="ARBA00023157"/>
    </source>
</evidence>
<feature type="active site" description="Proton donor" evidence="6">
    <location>
        <position position="31"/>
    </location>
</feature>
<dbReference type="GO" id="GO:0016020">
    <property type="term" value="C:membrane"/>
    <property type="evidence" value="ECO:0007669"/>
    <property type="project" value="InterPro"/>
</dbReference>
<keyword evidence="4 9" id="KW-0378">Hydrolase</keyword>
<evidence type="ECO:0000256" key="7">
    <source>
        <dbReference type="PIRSR" id="PIRSR601382-2"/>
    </source>
</evidence>
<organism evidence="10 11">
    <name type="scientific">Ostreobium quekettii</name>
    <dbReference type="NCBI Taxonomy" id="121088"/>
    <lineage>
        <taxon>Eukaryota</taxon>
        <taxon>Viridiplantae</taxon>
        <taxon>Chlorophyta</taxon>
        <taxon>core chlorophytes</taxon>
        <taxon>Ulvophyceae</taxon>
        <taxon>TCBD clade</taxon>
        <taxon>Bryopsidales</taxon>
        <taxon>Ostreobineae</taxon>
        <taxon>Ostreobiaceae</taxon>
        <taxon>Ostreobium</taxon>
    </lineage>
</organism>
<sequence length="468" mass="52220">MGLGDVYEEGRAWVADHLRFDSAKGVVSFFEATIRLLGGLLSVYYLTGDRLFLERGVDLGDRLLGAYKGSPTGLPLATLNLSSLEAWNPSWGRNLTSLSEATTVQLEMAALSRLTGDATYAATAERTMDVIFGTPSLMGQRPFFLDTYTLEPSGGYGYGARGDSYYEYLLKRCIQAQALGEPEEVVAKYRDNWLLSVRGLSALLVEESQPSGLKFLAELARVNNSQIPKMDHLACFTPGMLALGARKVGGEKAGEYLELAGDLVRTCVQFYSRQCTGLSPELVHFLEAPADGSFEDFTTDSWHHLLRPETVESLYILHEITGDSRYQQWGWDLFCAWEQHSKIPSGGYSGLRDVRKPGSYNNVQESYFLAETLKYLYLLFDESGTVSLDRWLFNTEAHLLSIDPDWCEEWARENFEGFMAGIPVRFESPLSFCRLYIGPAEHILKPSNTFEASFLLPSGRIDIVVPLA</sequence>